<dbReference type="Gene3D" id="3.40.50.300">
    <property type="entry name" value="P-loop containing nucleotide triphosphate hydrolases"/>
    <property type="match status" value="1"/>
</dbReference>
<gene>
    <name evidence="2" type="ORF">FLONG3_6777</name>
</gene>
<protein>
    <submittedName>
        <fullName evidence="2">Uncharacterized protein</fullName>
    </submittedName>
</protein>
<accession>A0A395SJ16</accession>
<dbReference type="OrthoDB" id="4986691at2759"/>
<keyword evidence="3" id="KW-1185">Reference proteome</keyword>
<feature type="region of interest" description="Disordered" evidence="1">
    <location>
        <begin position="165"/>
        <end position="197"/>
    </location>
</feature>
<reference evidence="2 3" key="1">
    <citation type="journal article" date="2018" name="PLoS Pathog.">
        <title>Evolution of structural diversity of trichothecenes, a family of toxins produced by plant pathogenic and entomopathogenic fungi.</title>
        <authorList>
            <person name="Proctor R.H."/>
            <person name="McCormick S.P."/>
            <person name="Kim H.S."/>
            <person name="Cardoza R.E."/>
            <person name="Stanley A.M."/>
            <person name="Lindo L."/>
            <person name="Kelly A."/>
            <person name="Brown D.W."/>
            <person name="Lee T."/>
            <person name="Vaughan M.M."/>
            <person name="Alexander N.J."/>
            <person name="Busman M."/>
            <person name="Gutierrez S."/>
        </authorList>
    </citation>
    <scope>NUCLEOTIDE SEQUENCE [LARGE SCALE GENOMIC DNA]</scope>
    <source>
        <strain evidence="2 3">NRRL 20695</strain>
    </source>
</reference>
<organism evidence="2 3">
    <name type="scientific">Fusarium longipes</name>
    <dbReference type="NCBI Taxonomy" id="694270"/>
    <lineage>
        <taxon>Eukaryota</taxon>
        <taxon>Fungi</taxon>
        <taxon>Dikarya</taxon>
        <taxon>Ascomycota</taxon>
        <taxon>Pezizomycotina</taxon>
        <taxon>Sordariomycetes</taxon>
        <taxon>Hypocreomycetidae</taxon>
        <taxon>Hypocreales</taxon>
        <taxon>Nectriaceae</taxon>
        <taxon>Fusarium</taxon>
    </lineage>
</organism>
<dbReference type="InterPro" id="IPR027417">
    <property type="entry name" value="P-loop_NTPase"/>
</dbReference>
<evidence type="ECO:0000313" key="2">
    <source>
        <dbReference type="EMBL" id="RGP72381.1"/>
    </source>
</evidence>
<proteinExistence type="predicted"/>
<dbReference type="Proteomes" id="UP000266234">
    <property type="component" value="Unassembled WGS sequence"/>
</dbReference>
<dbReference type="AlphaFoldDB" id="A0A395SJ16"/>
<dbReference type="SUPFAM" id="SSF52540">
    <property type="entry name" value="P-loop containing nucleoside triphosphate hydrolases"/>
    <property type="match status" value="1"/>
</dbReference>
<name>A0A395SJ16_9HYPO</name>
<dbReference type="EMBL" id="PXOG01000148">
    <property type="protein sequence ID" value="RGP72381.1"/>
    <property type="molecule type" value="Genomic_DNA"/>
</dbReference>
<dbReference type="STRING" id="694270.A0A395SJ16"/>
<comment type="caution">
    <text evidence="2">The sequence shown here is derived from an EMBL/GenBank/DDBJ whole genome shotgun (WGS) entry which is preliminary data.</text>
</comment>
<sequence length="448" mass="51594">MGVSSLLCIHGCGPQDMFLNWLLNVKGMLQIIGTQANLSADDLGHAFGVQHEEYLKDHPSWKELKTVYEKSDRQCRLWIVNPDIYKAAGNTLGWGSNAGHLVVRQTYKEMHIRRTMRTPQALPDGSRSYPAIDQLPSTIVVEETQHDETLPLSIQVQAMGQAQSQNLYNQKTPEAQIDDRERNGSSSTIEADPEQKPQLNFGEHRRGILTSFDWRNYKILYPEKPPVYGGIDEVNEERFNKKKDTSVLVGVKHVYDLVQNDVHAGLNYYHYQTNDDPSSRDPKDRTAYLYWLCYKSPVMTRALELVCKYVRELNHRVLVYVDTPWIQCIVVALFRLADFETVTVRPDHSNAEKNKTIADWNTSLEIFVANVNTMGTGVNMHGHCSKGMFLNWMLNVKGMLQIIGRLIRINQKQPVTFHLIKLKNSYYDNIERICCELREIYIFELIKT</sequence>
<evidence type="ECO:0000313" key="3">
    <source>
        <dbReference type="Proteomes" id="UP000266234"/>
    </source>
</evidence>
<evidence type="ECO:0000256" key="1">
    <source>
        <dbReference type="SAM" id="MobiDB-lite"/>
    </source>
</evidence>